<dbReference type="EMBL" id="CP075585">
    <property type="protein sequence ID" value="QZA58941.1"/>
    <property type="molecule type" value="Genomic_DNA"/>
</dbReference>
<keyword evidence="4 7" id="KW-0133">Cell shape</keyword>
<protein>
    <recommendedName>
        <fullName evidence="9">L,D-TPase catalytic domain-containing protein</fullName>
    </recommendedName>
</protein>
<evidence type="ECO:0000256" key="2">
    <source>
        <dbReference type="ARBA" id="ARBA00005992"/>
    </source>
</evidence>
<keyword evidence="8" id="KW-0472">Membrane</keyword>
<dbReference type="Proteomes" id="UP000822862">
    <property type="component" value="Chromosome"/>
</dbReference>
<comment type="pathway">
    <text evidence="1 7">Cell wall biogenesis; peptidoglycan biosynthesis.</text>
</comment>
<proteinExistence type="inferred from homology"/>
<evidence type="ECO:0000259" key="9">
    <source>
        <dbReference type="PROSITE" id="PS52029"/>
    </source>
</evidence>
<comment type="similarity">
    <text evidence="2">Belongs to the YkuD family.</text>
</comment>
<dbReference type="InterPro" id="IPR038063">
    <property type="entry name" value="Transpep_catalytic_dom"/>
</dbReference>
<dbReference type="SUPFAM" id="SSF141523">
    <property type="entry name" value="L,D-transpeptidase catalytic domain-like"/>
    <property type="match status" value="1"/>
</dbReference>
<evidence type="ECO:0000313" key="10">
    <source>
        <dbReference type="EMBL" id="QZA58941.1"/>
    </source>
</evidence>
<keyword evidence="8" id="KW-1133">Transmembrane helix</keyword>
<keyword evidence="8" id="KW-0812">Transmembrane</keyword>
<dbReference type="Gene3D" id="2.40.440.10">
    <property type="entry name" value="L,D-transpeptidase catalytic domain-like"/>
    <property type="match status" value="1"/>
</dbReference>
<reference evidence="10 11" key="1">
    <citation type="submission" date="2021-05" db="EMBL/GenBank/DDBJ databases">
        <title>Ecology and evolution of chlamydial symbionts of arthropods.</title>
        <authorList>
            <person name="Halter T."/>
            <person name="Sixt B.S."/>
            <person name="Toenshoff E.R."/>
            <person name="Koestlbacher S."/>
            <person name="Schulz F."/>
            <person name="Kostanjsek R."/>
            <person name="Collingro A."/>
            <person name="Hendrickx F."/>
            <person name="Horn M."/>
        </authorList>
    </citation>
    <scope>NUCLEOTIDE SEQUENCE [LARGE SCALE GENOMIC DNA]</scope>
    <source>
        <strain evidence="10 11">15C</strain>
    </source>
</reference>
<sequence>MAIGRILLIGSTALFSIIAITAVIKKSRNHDKKVIGQIEEKPIPPIVMQQKIEIKKTSTKPLSLNGDLPYIDRIYQFFSKNLTSQFPIVETISYSSSVSWLAGRPAWLNDYADYYQTSSSFILRSLDTKEEYFSQKRIVEGSRFNVFRRDKTVEFYLLVDISRCKMGFYYFDVGTNERVLLKTYSIGLGKLDPSKPSGSLTPLGKYLLGKRVATYQLGSKGVYQNKTVEMITVFGTHWIPFEQEIECTSESVKGYGLQGSPWIADSNGQLIEDLACIGDYSSNGCIRLASKDIGELFSIIITKPTFIEIVKDFKEATLPGIEVAAPSR</sequence>
<dbReference type="Pfam" id="PF03734">
    <property type="entry name" value="YkuD"/>
    <property type="match status" value="1"/>
</dbReference>
<name>A0ABX8YZW0_9BACT</name>
<evidence type="ECO:0000256" key="4">
    <source>
        <dbReference type="ARBA" id="ARBA00022960"/>
    </source>
</evidence>
<keyword evidence="6 7" id="KW-0961">Cell wall biogenesis/degradation</keyword>
<evidence type="ECO:0000256" key="1">
    <source>
        <dbReference type="ARBA" id="ARBA00004752"/>
    </source>
</evidence>
<evidence type="ECO:0000256" key="3">
    <source>
        <dbReference type="ARBA" id="ARBA00022679"/>
    </source>
</evidence>
<evidence type="ECO:0000256" key="8">
    <source>
        <dbReference type="SAM" id="Phobius"/>
    </source>
</evidence>
<evidence type="ECO:0000313" key="11">
    <source>
        <dbReference type="Proteomes" id="UP000822862"/>
    </source>
</evidence>
<keyword evidence="5 7" id="KW-0573">Peptidoglycan synthesis</keyword>
<keyword evidence="11" id="KW-1185">Reference proteome</keyword>
<gene>
    <name evidence="10" type="ORF">RHAB15C_0000822</name>
</gene>
<dbReference type="PROSITE" id="PS52029">
    <property type="entry name" value="LD_TPASE"/>
    <property type="match status" value="1"/>
</dbReference>
<dbReference type="InterPro" id="IPR005490">
    <property type="entry name" value="LD_TPept_cat_dom"/>
</dbReference>
<feature type="transmembrane region" description="Helical" evidence="8">
    <location>
        <begin position="6"/>
        <end position="24"/>
    </location>
</feature>
<evidence type="ECO:0000256" key="5">
    <source>
        <dbReference type="ARBA" id="ARBA00022984"/>
    </source>
</evidence>
<accession>A0ABX8YZW0</accession>
<evidence type="ECO:0000256" key="7">
    <source>
        <dbReference type="PROSITE-ProRule" id="PRU01373"/>
    </source>
</evidence>
<dbReference type="CDD" id="cd16913">
    <property type="entry name" value="YkuD_like"/>
    <property type="match status" value="1"/>
</dbReference>
<organism evidence="10 11">
    <name type="scientific">Candidatus Rhabdochlamydia porcellionis</name>
    <dbReference type="NCBI Taxonomy" id="225148"/>
    <lineage>
        <taxon>Bacteria</taxon>
        <taxon>Pseudomonadati</taxon>
        <taxon>Chlamydiota</taxon>
        <taxon>Chlamydiia</taxon>
        <taxon>Parachlamydiales</taxon>
        <taxon>Candidatus Rhabdochlamydiaceae</taxon>
        <taxon>Candidatus Rhabdochlamydia</taxon>
    </lineage>
</organism>
<keyword evidence="3" id="KW-0808">Transferase</keyword>
<dbReference type="RefSeq" id="WP_194845368.1">
    <property type="nucleotide sequence ID" value="NZ_CP075585.1"/>
</dbReference>
<feature type="domain" description="L,D-TPase catalytic" evidence="9">
    <location>
        <begin position="157"/>
        <end position="310"/>
    </location>
</feature>
<comment type="caution">
    <text evidence="7">Lacks conserved residue(s) required for the propagation of feature annotation.</text>
</comment>
<evidence type="ECO:0000256" key="6">
    <source>
        <dbReference type="ARBA" id="ARBA00023316"/>
    </source>
</evidence>